<dbReference type="PROSITE" id="PS51257">
    <property type="entry name" value="PROKAR_LIPOPROTEIN"/>
    <property type="match status" value="1"/>
</dbReference>
<name>A0A9D9NJ97_9BACT</name>
<gene>
    <name evidence="3" type="ORF">IAB88_00445</name>
</gene>
<comment type="caution">
    <text evidence="3">The sequence shown here is derived from an EMBL/GenBank/DDBJ whole genome shotgun (WGS) entry which is preliminary data.</text>
</comment>
<comment type="catalytic activity">
    <reaction evidence="1">
        <text>an L-aminoacyl-L-amino acid + H2O = 2 an L-alpha-amino acid</text>
        <dbReference type="Rhea" id="RHEA:48940"/>
        <dbReference type="ChEBI" id="CHEBI:15377"/>
        <dbReference type="ChEBI" id="CHEBI:59869"/>
        <dbReference type="ChEBI" id="CHEBI:77460"/>
    </reaction>
</comment>
<evidence type="ECO:0000313" key="4">
    <source>
        <dbReference type="Proteomes" id="UP000823598"/>
    </source>
</evidence>
<dbReference type="GO" id="GO:0070004">
    <property type="term" value="F:cysteine-type exopeptidase activity"/>
    <property type="evidence" value="ECO:0007669"/>
    <property type="project" value="InterPro"/>
</dbReference>
<comment type="similarity">
    <text evidence="1">Belongs to the peptidase C69 family.</text>
</comment>
<organism evidence="3 4">
    <name type="scientific">Candidatus Limisoma faecipullorum</name>
    <dbReference type="NCBI Taxonomy" id="2840854"/>
    <lineage>
        <taxon>Bacteria</taxon>
        <taxon>Pseudomonadati</taxon>
        <taxon>Bacteroidota</taxon>
        <taxon>Bacteroidia</taxon>
        <taxon>Bacteroidales</taxon>
        <taxon>Candidatus Limisoma</taxon>
    </lineage>
</organism>
<keyword evidence="1" id="KW-0378">Hydrolase</keyword>
<dbReference type="GO" id="GO:0006508">
    <property type="term" value="P:proteolysis"/>
    <property type="evidence" value="ECO:0007669"/>
    <property type="project" value="UniProtKB-KW"/>
</dbReference>
<sequence length="549" mass="62172">MKKILLTIGAAITASQIASFACTSLLAGKGATTDGSTIITYNADSYVLYGELYHHPAADHKKGEMLEVREWDTNKYLGEIKQVGHTYATIGNMNEHQLAITESTWSSRPELMDTTAIMDYGSLIYITLQRARTAREAIKVMTDLVNEYGYRSTGESFSIADPNEVWIMEMVSKGMKEKGAVWVAIRIPDDCISGHANQSRIHQIPFDDKENCMYSDDVVSFARDMGYFSGKDEDFSFCNAYAVTDYLALRGCDGRVWSFYNKYATGMDKYLPYILAEGGDVLPLYIKPDRKLSVQDMQAMLRDHFDGTELDMTKDPGAGPWHSPYRFAPLIWKSDSVEYVHERPIATQQTGFTLVAQMRSWLPDEIGGILWFGVDDSAMTVYNPIYCAITKVPECYRQGNGDFYTLSWTSAFWVNNFVANQTYIRYSQVYPDVKKVQSEIEGSYVEATRKVEAEALKLYKESPEKANSLLTAFSDSVSNTATARYRQLGEYLFVKYLDGRVKKEKDGKFERTADGYPVSPDSPGYSEDYYRTIVRSDGDRLRVKEVKPQ</sequence>
<feature type="signal peptide" evidence="2">
    <location>
        <begin position="1"/>
        <end position="20"/>
    </location>
</feature>
<dbReference type="Gene3D" id="3.60.60.10">
    <property type="entry name" value="Penicillin V Acylase, Chain A"/>
    <property type="match status" value="1"/>
</dbReference>
<dbReference type="Proteomes" id="UP000823598">
    <property type="component" value="Unassembled WGS sequence"/>
</dbReference>
<dbReference type="AlphaFoldDB" id="A0A9D9NJ97"/>
<dbReference type="EMBL" id="JADIMC010000009">
    <property type="protein sequence ID" value="MBO8475445.1"/>
    <property type="molecule type" value="Genomic_DNA"/>
</dbReference>
<proteinExistence type="inferred from homology"/>
<dbReference type="PANTHER" id="PTHR12994">
    <property type="entry name" value="SECERNIN"/>
    <property type="match status" value="1"/>
</dbReference>
<evidence type="ECO:0000313" key="3">
    <source>
        <dbReference type="EMBL" id="MBO8475445.1"/>
    </source>
</evidence>
<keyword evidence="2" id="KW-0732">Signal</keyword>
<accession>A0A9D9NJ97</accession>
<reference evidence="3" key="2">
    <citation type="journal article" date="2021" name="PeerJ">
        <title>Extensive microbial diversity within the chicken gut microbiome revealed by metagenomics and culture.</title>
        <authorList>
            <person name="Gilroy R."/>
            <person name="Ravi A."/>
            <person name="Getino M."/>
            <person name="Pursley I."/>
            <person name="Horton D.L."/>
            <person name="Alikhan N.F."/>
            <person name="Baker D."/>
            <person name="Gharbi K."/>
            <person name="Hall N."/>
            <person name="Watson M."/>
            <person name="Adriaenssens E.M."/>
            <person name="Foster-Nyarko E."/>
            <person name="Jarju S."/>
            <person name="Secka A."/>
            <person name="Antonio M."/>
            <person name="Oren A."/>
            <person name="Chaudhuri R.R."/>
            <person name="La Ragione R."/>
            <person name="Hildebrand F."/>
            <person name="Pallen M.J."/>
        </authorList>
    </citation>
    <scope>NUCLEOTIDE SEQUENCE</scope>
    <source>
        <strain evidence="3">6919</strain>
    </source>
</reference>
<dbReference type="EC" id="3.4.-.-" evidence="1"/>
<evidence type="ECO:0000256" key="2">
    <source>
        <dbReference type="SAM" id="SignalP"/>
    </source>
</evidence>
<dbReference type="Pfam" id="PF03577">
    <property type="entry name" value="Peptidase_C69"/>
    <property type="match status" value="2"/>
</dbReference>
<protein>
    <recommendedName>
        <fullName evidence="1">Dipeptidase</fullName>
        <ecNumber evidence="1">3.4.-.-</ecNumber>
    </recommendedName>
</protein>
<dbReference type="PANTHER" id="PTHR12994:SF17">
    <property type="entry name" value="LD30995P"/>
    <property type="match status" value="1"/>
</dbReference>
<reference evidence="3" key="1">
    <citation type="submission" date="2020-10" db="EMBL/GenBank/DDBJ databases">
        <authorList>
            <person name="Gilroy R."/>
        </authorList>
    </citation>
    <scope>NUCLEOTIDE SEQUENCE</scope>
    <source>
        <strain evidence="3">6919</strain>
    </source>
</reference>
<dbReference type="InterPro" id="IPR005322">
    <property type="entry name" value="Peptidase_C69"/>
</dbReference>
<keyword evidence="1" id="KW-0224">Dipeptidase</keyword>
<dbReference type="GO" id="GO:0016805">
    <property type="term" value="F:dipeptidase activity"/>
    <property type="evidence" value="ECO:0007669"/>
    <property type="project" value="UniProtKB-KW"/>
</dbReference>
<keyword evidence="1" id="KW-0645">Protease</keyword>
<evidence type="ECO:0000256" key="1">
    <source>
        <dbReference type="RuleBase" id="RU364089"/>
    </source>
</evidence>
<feature type="chain" id="PRO_5039567560" description="Dipeptidase" evidence="2">
    <location>
        <begin position="21"/>
        <end position="549"/>
    </location>
</feature>